<feature type="region of interest" description="Disordered" evidence="15">
    <location>
        <begin position="421"/>
        <end position="444"/>
    </location>
</feature>
<dbReference type="PANTHER" id="PTHR45792">
    <property type="entry name" value="DIACYLGLYCEROL LIPASE HOMOLOG-RELATED"/>
    <property type="match status" value="1"/>
</dbReference>
<comment type="subcellular location">
    <subcellularLocation>
        <location evidence="2">Cell membrane</location>
        <topology evidence="2">Multi-pass membrane protein</topology>
    </subcellularLocation>
</comment>
<organism evidence="17 18">
    <name type="scientific">Tilletia horrida</name>
    <dbReference type="NCBI Taxonomy" id="155126"/>
    <lineage>
        <taxon>Eukaryota</taxon>
        <taxon>Fungi</taxon>
        <taxon>Dikarya</taxon>
        <taxon>Basidiomycota</taxon>
        <taxon>Ustilaginomycotina</taxon>
        <taxon>Exobasidiomycetes</taxon>
        <taxon>Tilletiales</taxon>
        <taxon>Tilletiaceae</taxon>
        <taxon>Tilletia</taxon>
    </lineage>
</organism>
<evidence type="ECO:0000256" key="10">
    <source>
        <dbReference type="ARBA" id="ARBA00022989"/>
    </source>
</evidence>
<dbReference type="GO" id="GO:0016298">
    <property type="term" value="F:lipase activity"/>
    <property type="evidence" value="ECO:0007669"/>
    <property type="project" value="TreeGrafter"/>
</dbReference>
<keyword evidence="12" id="KW-0472">Membrane</keyword>
<dbReference type="Proteomes" id="UP001176521">
    <property type="component" value="Unassembled WGS sequence"/>
</dbReference>
<feature type="compositionally biased region" description="Low complexity" evidence="15">
    <location>
        <begin position="867"/>
        <end position="877"/>
    </location>
</feature>
<evidence type="ECO:0000256" key="1">
    <source>
        <dbReference type="ARBA" id="ARBA00001913"/>
    </source>
</evidence>
<gene>
    <name evidence="17" type="ORF">OC842_001256</name>
</gene>
<evidence type="ECO:0000256" key="12">
    <source>
        <dbReference type="ARBA" id="ARBA00023136"/>
    </source>
</evidence>
<evidence type="ECO:0000313" key="17">
    <source>
        <dbReference type="EMBL" id="KAK0538563.1"/>
    </source>
</evidence>
<proteinExistence type="predicted"/>
<keyword evidence="10" id="KW-1133">Transmembrane helix</keyword>
<keyword evidence="3" id="KW-1003">Cell membrane</keyword>
<feature type="region of interest" description="Disordered" evidence="15">
    <location>
        <begin position="331"/>
        <end position="361"/>
    </location>
</feature>
<dbReference type="Pfam" id="PF01764">
    <property type="entry name" value="Lipase_3"/>
    <property type="match status" value="1"/>
</dbReference>
<comment type="cofactor">
    <cofactor evidence="1">
        <name>Ca(2+)</name>
        <dbReference type="ChEBI" id="CHEBI:29108"/>
    </cofactor>
</comment>
<keyword evidence="8" id="KW-0106">Calcium</keyword>
<evidence type="ECO:0000256" key="3">
    <source>
        <dbReference type="ARBA" id="ARBA00022475"/>
    </source>
</evidence>
<keyword evidence="5" id="KW-0812">Transmembrane</keyword>
<dbReference type="InterPro" id="IPR029058">
    <property type="entry name" value="AB_hydrolase_fold"/>
</dbReference>
<evidence type="ECO:0000256" key="4">
    <source>
        <dbReference type="ARBA" id="ARBA00022553"/>
    </source>
</evidence>
<name>A0AAN6GI77_9BASI</name>
<accession>A0AAN6GI77</accession>
<keyword evidence="11" id="KW-0443">Lipid metabolism</keyword>
<evidence type="ECO:0000256" key="6">
    <source>
        <dbReference type="ARBA" id="ARBA00022723"/>
    </source>
</evidence>
<keyword evidence="7" id="KW-0378">Hydrolase</keyword>
<reference evidence="17" key="1">
    <citation type="journal article" date="2023" name="PhytoFront">
        <title>Draft Genome Resources of Seven Strains of Tilletia horrida, Causal Agent of Kernel Smut of Rice.</title>
        <authorList>
            <person name="Khanal S."/>
            <person name="Antony Babu S."/>
            <person name="Zhou X.G."/>
        </authorList>
    </citation>
    <scope>NUCLEOTIDE SEQUENCE</scope>
    <source>
        <strain evidence="17">TX3</strain>
    </source>
</reference>
<dbReference type="PANTHER" id="PTHR45792:SF8">
    <property type="entry name" value="DIACYLGLYCEROL LIPASE-ALPHA"/>
    <property type="match status" value="1"/>
</dbReference>
<dbReference type="AlphaFoldDB" id="A0AAN6GI77"/>
<evidence type="ECO:0000256" key="13">
    <source>
        <dbReference type="ARBA" id="ARBA00024531"/>
    </source>
</evidence>
<keyword evidence="6" id="KW-0479">Metal-binding</keyword>
<evidence type="ECO:0000256" key="9">
    <source>
        <dbReference type="ARBA" id="ARBA00022963"/>
    </source>
</evidence>
<dbReference type="GO" id="GO:0005886">
    <property type="term" value="C:plasma membrane"/>
    <property type="evidence" value="ECO:0007669"/>
    <property type="project" value="UniProtKB-SubCell"/>
</dbReference>
<evidence type="ECO:0000256" key="2">
    <source>
        <dbReference type="ARBA" id="ARBA00004651"/>
    </source>
</evidence>
<dbReference type="EC" id="3.1.1.116" evidence="14"/>
<feature type="compositionally biased region" description="Basic residues" evidence="15">
    <location>
        <begin position="784"/>
        <end position="804"/>
    </location>
</feature>
<evidence type="ECO:0000256" key="8">
    <source>
        <dbReference type="ARBA" id="ARBA00022837"/>
    </source>
</evidence>
<keyword evidence="9" id="KW-0442">Lipid degradation</keyword>
<dbReference type="GO" id="GO:0046340">
    <property type="term" value="P:diacylglycerol catabolic process"/>
    <property type="evidence" value="ECO:0007669"/>
    <property type="project" value="TreeGrafter"/>
</dbReference>
<dbReference type="InterPro" id="IPR002921">
    <property type="entry name" value="Fungal_lipase-type"/>
</dbReference>
<feature type="compositionally biased region" description="Low complexity" evidence="15">
    <location>
        <begin position="433"/>
        <end position="444"/>
    </location>
</feature>
<dbReference type="EMBL" id="JAPDMQ010000043">
    <property type="protein sequence ID" value="KAK0538563.1"/>
    <property type="molecule type" value="Genomic_DNA"/>
</dbReference>
<keyword evidence="18" id="KW-1185">Reference proteome</keyword>
<sequence>MSGHQHPQPPPQRGWSWSQILDTGSQTLNLATAATSAGFSTAKFFTSTGIEIAKVATQYSLALPAYAYDLASATTTADGDGGPAAARSVHALVGSVFDGVSMLALGAVDLSGHITSAALGAASTGLTSISSAISSELARSLASFARLVQRNWNHVDDSLPPGGLPAYSIIQITRALTAWVSIQLVTRPQHEQRILAGLQELDVAQLEKDVKQLRLVDQQQRQREEQQAHATGGPNGAPADDRPRITSESRIGTDGGDVITAEIGHSHAGTSASAAPALTVGTDATQPINDSKPLTPAQTMLAFDRYSRLVLGIYGGVALRYMGVDVPHPALVPQPPSNDESTGAGVVPPPEAGGAPQEDHDTELKHDEADFLAAAATLDLSQTYAEAEASGLFPGGWKAHEDGSDRIKFVLDPEDVYGSTAVERDHATPGYTTPPSVSASASTSAAQQASAASVGGTGPGVATTATSPVEATPSFNVLEHDQRPPMAYSLIDLISGKHDDDVFHQLAGVQRGHAEAGVYSSTAYRSHGRPVPSRPKFYVVTDHAAHKVVLVLRGTLSFGDVAADLTCDSVLYENMDVRRAAPPRATAAEGSGPAQEEAPDAPASQGQYHDDDGAYVVHEGIYHTALSIGGSREAPVHRAVSRALEQNPSYDLDITGHSLGAGLAALLALLWVGMPEKAQHSGAVQGRTSEASGLPAGRKLHAYCFGVPCVMSAPLGRRCAPFISSWTHSWDIVSRFSLGHVLDIRNALAWMAYEERVTQAEAATAAASSERARERAARREERRREKKERRRERRGKKAARRTRRGAGYAEHQRQKDAEAAAAAAAAAAAVVESATAGAAVKSEKNMEDVDRAASAVAADAAAALADLGEPVSAAAATEDPEDEEMDDDDEDDDEEDEEEEEEPAAEERPRPSGPPFDMTSLIKQAFAHIASTPRQAGPSTEPASSSSPNSTGPPPAFAGYGPTAAQSAYEYAASFLNRATQAARSASSSPESEAARRQTEQVFWGLRRTLEANMRHVELYPPGDVLITFEDGDLLRPAYPFPPSTSSSEPAAPAPSGSAAAAAAVAARRRLFVLKDEGERGMGKRQDVFGQIEFRTGFLARHLPDKYHATLKAVLDP</sequence>
<comment type="caution">
    <text evidence="17">The sequence shown here is derived from an EMBL/GenBank/DDBJ whole genome shotgun (WGS) entry which is preliminary data.</text>
</comment>
<evidence type="ECO:0000256" key="14">
    <source>
        <dbReference type="ARBA" id="ARBA00026104"/>
    </source>
</evidence>
<feature type="compositionally biased region" description="Basic and acidic residues" evidence="15">
    <location>
        <begin position="217"/>
        <end position="227"/>
    </location>
</feature>
<dbReference type="GO" id="GO:0046872">
    <property type="term" value="F:metal ion binding"/>
    <property type="evidence" value="ECO:0007669"/>
    <property type="project" value="UniProtKB-KW"/>
</dbReference>
<comment type="catalytic activity">
    <reaction evidence="13">
        <text>a 1,2-diacyl-sn-glycerol + H2O = a 2-acylglycerol + a fatty acid + H(+)</text>
        <dbReference type="Rhea" id="RHEA:33275"/>
        <dbReference type="ChEBI" id="CHEBI:15377"/>
        <dbReference type="ChEBI" id="CHEBI:15378"/>
        <dbReference type="ChEBI" id="CHEBI:17389"/>
        <dbReference type="ChEBI" id="CHEBI:17815"/>
        <dbReference type="ChEBI" id="CHEBI:28868"/>
        <dbReference type="EC" id="3.1.1.116"/>
    </reaction>
    <physiologicalReaction direction="left-to-right" evidence="13">
        <dbReference type="Rhea" id="RHEA:33276"/>
    </physiologicalReaction>
</comment>
<feature type="compositionally biased region" description="Low complexity" evidence="15">
    <location>
        <begin position="936"/>
        <end position="950"/>
    </location>
</feature>
<feature type="region of interest" description="Disordered" evidence="15">
    <location>
        <begin position="582"/>
        <end position="610"/>
    </location>
</feature>
<feature type="compositionally biased region" description="Basic and acidic residues" evidence="15">
    <location>
        <begin position="770"/>
        <end position="783"/>
    </location>
</feature>
<evidence type="ECO:0000256" key="11">
    <source>
        <dbReference type="ARBA" id="ARBA00023098"/>
    </source>
</evidence>
<dbReference type="Gene3D" id="3.40.50.1820">
    <property type="entry name" value="alpha/beta hydrolase"/>
    <property type="match status" value="1"/>
</dbReference>
<evidence type="ECO:0000256" key="15">
    <source>
        <dbReference type="SAM" id="MobiDB-lite"/>
    </source>
</evidence>
<evidence type="ECO:0000313" key="18">
    <source>
        <dbReference type="Proteomes" id="UP001176521"/>
    </source>
</evidence>
<feature type="region of interest" description="Disordered" evidence="15">
    <location>
        <begin position="763"/>
        <end position="815"/>
    </location>
</feature>
<dbReference type="SUPFAM" id="SSF53474">
    <property type="entry name" value="alpha/beta-Hydrolases"/>
    <property type="match status" value="1"/>
</dbReference>
<feature type="compositionally biased region" description="Acidic residues" evidence="15">
    <location>
        <begin position="878"/>
        <end position="904"/>
    </location>
</feature>
<dbReference type="GO" id="GO:0019369">
    <property type="term" value="P:arachidonate metabolic process"/>
    <property type="evidence" value="ECO:0007669"/>
    <property type="project" value="TreeGrafter"/>
</dbReference>
<evidence type="ECO:0000256" key="7">
    <source>
        <dbReference type="ARBA" id="ARBA00022801"/>
    </source>
</evidence>
<feature type="region of interest" description="Disordered" evidence="15">
    <location>
        <begin position="867"/>
        <end position="961"/>
    </location>
</feature>
<evidence type="ECO:0000259" key="16">
    <source>
        <dbReference type="Pfam" id="PF01764"/>
    </source>
</evidence>
<feature type="region of interest" description="Disordered" evidence="15">
    <location>
        <begin position="217"/>
        <end position="255"/>
    </location>
</feature>
<evidence type="ECO:0000256" key="5">
    <source>
        <dbReference type="ARBA" id="ARBA00022692"/>
    </source>
</evidence>
<protein>
    <recommendedName>
        <fullName evidence="14">sn-1-specific diacylglycerol lipase</fullName>
        <ecNumber evidence="14">3.1.1.116</ecNumber>
    </recommendedName>
</protein>
<dbReference type="InterPro" id="IPR052214">
    <property type="entry name" value="DAG_Lipase-Related"/>
</dbReference>
<keyword evidence="4" id="KW-0597">Phosphoprotein</keyword>
<feature type="domain" description="Fungal lipase-type" evidence="16">
    <location>
        <begin position="590"/>
        <end position="737"/>
    </location>
</feature>